<protein>
    <submittedName>
        <fullName evidence="1">Uncharacterized protein</fullName>
    </submittedName>
</protein>
<sequence>MNENKSNKYHVGKAIYAKFIKSGLSSKEFAEELNCTTNEVYNIFKSSAINIERLIEVSKTLKHNFLFDIAVMIEEGTYKTSSLDENLSEESLITLSNEQLYEVDMEGYSTILDEYLVTDHKQPLIVITDVNDTADDLLYKKAFELYGNRGYKMMTNTCNIDLKPYIVPVFTEIDEGLCHKDLDTQIGEVCAAKRASDKHIVFILNMQDKNNETLLEDANQIYELWHHTAHVVFLHSSTPSTNGLPQFGIRFCS</sequence>
<evidence type="ECO:0000313" key="2">
    <source>
        <dbReference type="Proteomes" id="UP000032046"/>
    </source>
</evidence>
<dbReference type="InterPro" id="IPR001387">
    <property type="entry name" value="Cro/C1-type_HTH"/>
</dbReference>
<gene>
    <name evidence="1" type="ORF">ST44_09590</name>
</gene>
<name>A0A0D0IY85_9BACT</name>
<keyword evidence="2" id="KW-1185">Reference proteome</keyword>
<accession>A0A0D0IY85</accession>
<evidence type="ECO:0000313" key="1">
    <source>
        <dbReference type="EMBL" id="KIP61317.1"/>
    </source>
</evidence>
<dbReference type="Proteomes" id="UP000032046">
    <property type="component" value="Unassembled WGS sequence"/>
</dbReference>
<dbReference type="AlphaFoldDB" id="A0A0D0IY85"/>
<organism evidence="1 2">
    <name type="scientific">Prevotella pectinovora</name>
    <dbReference type="NCBI Taxonomy" id="1602169"/>
    <lineage>
        <taxon>Bacteria</taxon>
        <taxon>Pseudomonadati</taxon>
        <taxon>Bacteroidota</taxon>
        <taxon>Bacteroidia</taxon>
        <taxon>Bacteroidales</taxon>
        <taxon>Prevotellaceae</taxon>
        <taxon>Prevotella</taxon>
    </lineage>
</organism>
<proteinExistence type="predicted"/>
<dbReference type="CDD" id="cd00093">
    <property type="entry name" value="HTH_XRE"/>
    <property type="match status" value="1"/>
</dbReference>
<comment type="caution">
    <text evidence="1">The sequence shown here is derived from an EMBL/GenBank/DDBJ whole genome shotgun (WGS) entry which is preliminary data.</text>
</comment>
<dbReference type="EMBL" id="JXQK01000067">
    <property type="protein sequence ID" value="KIP61317.1"/>
    <property type="molecule type" value="Genomic_DNA"/>
</dbReference>
<dbReference type="RefSeq" id="WP_042519703.1">
    <property type="nucleotide sequence ID" value="NZ_JXQK01000067.1"/>
</dbReference>
<reference evidence="1 2" key="1">
    <citation type="submission" date="2015-01" db="EMBL/GenBank/DDBJ databases">
        <title>Comparative genomics of non-oral Prevotella species.</title>
        <authorList>
            <person name="Accetto T."/>
            <person name="Nograsek B."/>
            <person name="Avgustin G."/>
        </authorList>
    </citation>
    <scope>NUCLEOTIDE SEQUENCE [LARGE SCALE GENOMIC DNA]</scope>
    <source>
        <strain evidence="1 2">P5-119</strain>
    </source>
</reference>